<evidence type="ECO:0000256" key="6">
    <source>
        <dbReference type="ARBA" id="ARBA00022989"/>
    </source>
</evidence>
<dbReference type="PROSITE" id="PS50893">
    <property type="entry name" value="ABC_TRANSPORTER_2"/>
    <property type="match status" value="2"/>
</dbReference>
<dbReference type="GO" id="GO:0015910">
    <property type="term" value="P:long-chain fatty acid import into peroxisome"/>
    <property type="evidence" value="ECO:0007669"/>
    <property type="project" value="TreeGrafter"/>
</dbReference>
<dbReference type="Gene3D" id="3.40.50.300">
    <property type="entry name" value="P-loop containing nucleotide triphosphate hydrolases"/>
    <property type="match status" value="2"/>
</dbReference>
<dbReference type="CDD" id="cd01650">
    <property type="entry name" value="RT_nLTR_like"/>
    <property type="match status" value="1"/>
</dbReference>
<feature type="domain" description="ABC transporter" evidence="10">
    <location>
        <begin position="257"/>
        <end position="487"/>
    </location>
</feature>
<dbReference type="EMBL" id="OIVN01002101">
    <property type="protein sequence ID" value="SPD00553.1"/>
    <property type="molecule type" value="Genomic_DNA"/>
</dbReference>
<dbReference type="GO" id="GO:0006281">
    <property type="term" value="P:DNA repair"/>
    <property type="evidence" value="ECO:0007669"/>
    <property type="project" value="InterPro"/>
</dbReference>
<proteinExistence type="inferred from homology"/>
<dbReference type="Gene3D" id="3.60.10.10">
    <property type="entry name" value="Endonuclease/exonuclease/phosphatase"/>
    <property type="match status" value="1"/>
</dbReference>
<feature type="domain" description="Reverse transcriptase" evidence="9">
    <location>
        <begin position="1322"/>
        <end position="1571"/>
    </location>
</feature>
<dbReference type="Pfam" id="PF03372">
    <property type="entry name" value="Exo_endo_phos"/>
    <property type="match status" value="1"/>
</dbReference>
<feature type="domain" description="ABC transporter" evidence="10">
    <location>
        <begin position="2180"/>
        <end position="2417"/>
    </location>
</feature>
<gene>
    <name evidence="12" type="ORF">FSB_LOCUS28435</name>
</gene>
<evidence type="ECO:0000256" key="5">
    <source>
        <dbReference type="ARBA" id="ARBA00022840"/>
    </source>
</evidence>
<dbReference type="PROSITE" id="PS00211">
    <property type="entry name" value="ABC_TRANSPORTER_1"/>
    <property type="match status" value="2"/>
</dbReference>
<dbReference type="GO" id="GO:0005524">
    <property type="term" value="F:ATP binding"/>
    <property type="evidence" value="ECO:0007669"/>
    <property type="project" value="UniProtKB-KW"/>
</dbReference>
<feature type="domain" description="ABC transmembrane type-1" evidence="11">
    <location>
        <begin position="18"/>
        <end position="151"/>
    </location>
</feature>
<protein>
    <recommendedName>
        <fullName evidence="13">Reverse transcriptase domain-containing protein</fullName>
    </recommendedName>
</protein>
<evidence type="ECO:0000256" key="1">
    <source>
        <dbReference type="ARBA" id="ARBA00008575"/>
    </source>
</evidence>
<accession>A0A2N9GM21</accession>
<keyword evidence="5" id="KW-0067">ATP-binding</keyword>
<sequence>MAYYKISHVDGRINNPEQRIASDVPRFCSELSELVQDDLTAVIDGLLYTWRLCSYASPKYVFWILAYVTGAGAMIRNFSPAFGKLMSKEQQLGGDYRQLHSRLRTNAESIAFYGGERREESHIQQKFKTLIKHMSLVLHDHWWFGMIQDFLLKYLGATFAVILIIEPFFSGRLRPDTSTIGRAEMLSNLRYHTSVIISLFQSLGTLSISSRRLNRLSGYADRIHELLAISRELSVVNDKSSLQRDGGPKCISEANYIEFAGVKVVTPSGNVLVDNLTLRVESGSNLLITGPNGSGKSSLFRVLGGLWPLVSGHIVKPGVGSDLNKEIFYVPQRPYTAVGTLRDQLIYPLTTDQEVEPLTDSGMVELLKNVDLEYLLDRYPHEKEINWGDELSLGEQQRLGMARLFYHKPKFAILDECTSAVTTDMEERFCAKVRAMGTSCITISHRPALVAFHDVVLSLDGEGGWRVHDRREESPVLTEAEITMVNPSETDRQSDAMAVQRAFNTTGKAQSYITEVIAASPSVDQTVPLPVFPQLQTAPRVLPLRVAAMFKILVPTVLDRQGVQLLAVAFLVVSRTWISDRIASLNGTTVKYVLEQDKASFIRLIGVSVLQSAASSFVAPSLSLMAPYQNLFRSFREGNKIFVLQKQRNGKGWFATITTLGESKSKGYVIIPEGRDACGWHGLSREINGLMAVTTAGNRDVNHRRPDQRTHQLVNKNTAGDRGSFAAMVSGRGRVHVEGDLVLGPIEPARQVVKPTAIKEHVKPMKHVKPIQPPNQMVLVAPNQEQPMLALDTPSGDAFVNRTWGSSSDWRPRCRRRFSFLGLMNSERKGIARHLAVVLKGIGWMTTETMTPRWCGKISVLLEEGKELVCVEDNETPMVVTPLAMEVPPEEESYGRELMDKIESEGSWMNFDNSGLNDWDKRHQVRYMLKMWKADVICLQETKMDLITRGTVRGLWSLPQVDWLYLGSDGASGGILLMWDRRVVEKIDEAVGHFSVSCRFRNVVDNQEWAFSGVYGPHTDRERLLMWEELGGLASWWDIPWCLGGDFNVIRYPTERLGAVRFISTMNAFSEFISSYGLLDIPMEGGMFTWSNNREAEAMSRIDRFLYSPGWEEAFPTITQRRQSRILSDHFPILLECVKKWWEAYQFYGTPSYILAHKLKALKLDLKRWNEEVFGNVSFKQKLLFEKLIEMDVLAETHPLSAAEKSQRENLVADLEKQSLMEEICWWQKPRALWLREGDKNTKFFHRTANSNRRPLLEGLDFSTIFADEAIWLERPFDEEEVRGVVEGFNGDKAPGPDGFPMAFFQACWAVLSQDIMRVLHSFHGLGSFEKSFNATFLALIPKKNEAVEIISPSQNAFVLGRQILDSILIANECLDSRLKQGDLGVICKLDVEKAYDHVNWDFLIYMLHRCGFSPKWRSWIRFCISTVRFSVLINGCPSGFFGSTRGLRQGDPLSPLLFVIVMEALGKMMDRAVLGGYLTGFRVGLAEGRNVLVSHLLFADDTLIFCDANLSQIEHLRFVFIWFAAISGLKSNLGKSEIVPVGDVLNLEDLMLVLGCKTASLPMKYLGLPLVAHFKDSTIWNPIIEKMERKLAGWKRLYLSKGGKLGSHRLEKLQREFLWNGMEGESKFHLVRWTKICEPIRKGGLAIRDLRRFNRALLGKWLWRYGTEREALWRRVIDVKYGSMWGGWCTNVGRGSYGCGEMPLMHAYPELFSFTREMRASVADLMSFVNGTIHWGISFSRDVQDWELESLTSFMDLIYSQDLKGLGEDRLCWKRDPRKSFLVKRYYCCLGPSSNRSFPWKNIWKVKVPPRVAFFSWTAVLGKILTIDALRKRGLIIADWVAHEMWSMVFALFGVQWVMNPTLQDLFLGWSVSTSRNGCVVVWRIVPHCVIWCLWLERNARHFEYSERTIPEFKLFFFQTLYEWVVALGLLPIHSLVELLDFCSLHLTARLALGWRIRLTQHLLKNYLRNNAFYKVFHMSSKSIDADQRITHDLEKLTTDLSGLVTGNGKAIRGHSLSVLLLSRFTWRMKVLTCMQRGVAILYAYMLLGLGFLRTVTPEFGDLASQEQQLEGTFRFMHERLRTHAESVAFFGGGAREKAVSLAHALRFLASVVSQSFLAFGDILELHKKFIELSGGINRIFELEELLDAAQSVAGLAADSMLDIKSPSKRREVYSDETISFSEVDIITPAQKMLARQLTCDILPGESLLVTGPNGSGKSSVFRVFRGLWPVVSGRLTKPYQNIDEDAESGCGVFYVPQRPYTCLGTLRDQIIYPLSCKEAELRALKLYGKGKRTADTKNILDSQLKTILENVRLNYLLEREEAGWDANLNWEDILSLGEQQRLGMARLFFHKPKFGILDECTNATSVDVEEHLYKLAKDLGITVVTSSQRPALIPFHFTELRLIDGEGNWELRLIKQ</sequence>
<dbReference type="GO" id="GO:0016887">
    <property type="term" value="F:ATP hydrolysis activity"/>
    <property type="evidence" value="ECO:0007669"/>
    <property type="project" value="InterPro"/>
</dbReference>
<dbReference type="Gene3D" id="1.20.1560.10">
    <property type="entry name" value="ABC transporter type 1, transmembrane domain"/>
    <property type="match status" value="1"/>
</dbReference>
<reference evidence="12" key="1">
    <citation type="submission" date="2018-02" db="EMBL/GenBank/DDBJ databases">
        <authorList>
            <person name="Cohen D.B."/>
            <person name="Kent A.D."/>
        </authorList>
    </citation>
    <scope>NUCLEOTIDE SEQUENCE</scope>
</reference>
<evidence type="ECO:0000256" key="7">
    <source>
        <dbReference type="ARBA" id="ARBA00023136"/>
    </source>
</evidence>
<evidence type="ECO:0000256" key="8">
    <source>
        <dbReference type="SAM" id="Phobius"/>
    </source>
</evidence>
<evidence type="ECO:0000313" key="12">
    <source>
        <dbReference type="EMBL" id="SPD00553.1"/>
    </source>
</evidence>
<dbReference type="InterPro" id="IPR003439">
    <property type="entry name" value="ABC_transporter-like_ATP-bd"/>
</dbReference>
<evidence type="ECO:0000259" key="10">
    <source>
        <dbReference type="PROSITE" id="PS50893"/>
    </source>
</evidence>
<dbReference type="GO" id="GO:0004519">
    <property type="term" value="F:endonuclease activity"/>
    <property type="evidence" value="ECO:0007669"/>
    <property type="project" value="InterPro"/>
</dbReference>
<dbReference type="GO" id="GO:0140359">
    <property type="term" value="F:ABC-type transporter activity"/>
    <property type="evidence" value="ECO:0007669"/>
    <property type="project" value="InterPro"/>
</dbReference>
<dbReference type="InterPro" id="IPR011527">
    <property type="entry name" value="ABC1_TM_dom"/>
</dbReference>
<dbReference type="GO" id="GO:0006635">
    <property type="term" value="P:fatty acid beta-oxidation"/>
    <property type="evidence" value="ECO:0007669"/>
    <property type="project" value="TreeGrafter"/>
</dbReference>
<dbReference type="Pfam" id="PF00005">
    <property type="entry name" value="ABC_tran"/>
    <property type="match status" value="2"/>
</dbReference>
<dbReference type="SUPFAM" id="SSF90123">
    <property type="entry name" value="ABC transporter transmembrane region"/>
    <property type="match status" value="1"/>
</dbReference>
<dbReference type="InterPro" id="IPR003593">
    <property type="entry name" value="AAA+_ATPase"/>
</dbReference>
<keyword evidence="2" id="KW-0813">Transport</keyword>
<dbReference type="InterPro" id="IPR036691">
    <property type="entry name" value="Endo/exonu/phosph_ase_sf"/>
</dbReference>
<name>A0A2N9GM21_FAGSY</name>
<dbReference type="GO" id="GO:0005324">
    <property type="term" value="F:long-chain fatty acid transmembrane transporter activity"/>
    <property type="evidence" value="ECO:0007669"/>
    <property type="project" value="TreeGrafter"/>
</dbReference>
<feature type="transmembrane region" description="Helical" evidence="8">
    <location>
        <begin position="60"/>
        <end position="78"/>
    </location>
</feature>
<dbReference type="PROSITE" id="PS00726">
    <property type="entry name" value="AP_NUCLEASE_F1_1"/>
    <property type="match status" value="1"/>
</dbReference>
<dbReference type="PROSITE" id="PS50929">
    <property type="entry name" value="ABC_TM1F"/>
    <property type="match status" value="1"/>
</dbReference>
<dbReference type="InterPro" id="IPR036640">
    <property type="entry name" value="ABC1_TM_sf"/>
</dbReference>
<dbReference type="GO" id="GO:0042760">
    <property type="term" value="P:very long-chain fatty acid catabolic process"/>
    <property type="evidence" value="ECO:0007669"/>
    <property type="project" value="TreeGrafter"/>
</dbReference>
<dbReference type="PANTHER" id="PTHR11384:SF59">
    <property type="entry name" value="LYSOSOMAL COBALAMIN TRANSPORTER ABCD4"/>
    <property type="match status" value="1"/>
</dbReference>
<dbReference type="InterPro" id="IPR043502">
    <property type="entry name" value="DNA/RNA_pol_sf"/>
</dbReference>
<dbReference type="SUPFAM" id="SSF56219">
    <property type="entry name" value="DNase I-like"/>
    <property type="match status" value="1"/>
</dbReference>
<evidence type="ECO:0000259" key="11">
    <source>
        <dbReference type="PROSITE" id="PS50929"/>
    </source>
</evidence>
<dbReference type="PROSITE" id="PS50878">
    <property type="entry name" value="RT_POL"/>
    <property type="match status" value="1"/>
</dbReference>
<dbReference type="InterPro" id="IPR017871">
    <property type="entry name" value="ABC_transporter-like_CS"/>
</dbReference>
<dbReference type="GO" id="GO:0005778">
    <property type="term" value="C:peroxisomal membrane"/>
    <property type="evidence" value="ECO:0007669"/>
    <property type="project" value="TreeGrafter"/>
</dbReference>
<dbReference type="InterPro" id="IPR020847">
    <property type="entry name" value="AP_endonuclease_F1_BS"/>
</dbReference>
<dbReference type="InterPro" id="IPR027417">
    <property type="entry name" value="P-loop_NTPase"/>
</dbReference>
<keyword evidence="6 8" id="KW-1133">Transmembrane helix</keyword>
<dbReference type="InterPro" id="IPR050835">
    <property type="entry name" value="ABC_transporter_sub-D"/>
</dbReference>
<evidence type="ECO:0000256" key="2">
    <source>
        <dbReference type="ARBA" id="ARBA00022448"/>
    </source>
</evidence>
<evidence type="ECO:0000256" key="3">
    <source>
        <dbReference type="ARBA" id="ARBA00022692"/>
    </source>
</evidence>
<dbReference type="InterPro" id="IPR000477">
    <property type="entry name" value="RT_dom"/>
</dbReference>
<organism evidence="12">
    <name type="scientific">Fagus sylvatica</name>
    <name type="common">Beechnut</name>
    <dbReference type="NCBI Taxonomy" id="28930"/>
    <lineage>
        <taxon>Eukaryota</taxon>
        <taxon>Viridiplantae</taxon>
        <taxon>Streptophyta</taxon>
        <taxon>Embryophyta</taxon>
        <taxon>Tracheophyta</taxon>
        <taxon>Spermatophyta</taxon>
        <taxon>Magnoliopsida</taxon>
        <taxon>eudicotyledons</taxon>
        <taxon>Gunneridae</taxon>
        <taxon>Pentapetalae</taxon>
        <taxon>rosids</taxon>
        <taxon>fabids</taxon>
        <taxon>Fagales</taxon>
        <taxon>Fagaceae</taxon>
        <taxon>Fagus</taxon>
    </lineage>
</organism>
<dbReference type="PANTHER" id="PTHR11384">
    <property type="entry name" value="ATP-BINDING CASSETTE, SUB-FAMILY D MEMBER"/>
    <property type="match status" value="1"/>
</dbReference>
<keyword evidence="7 8" id="KW-0472">Membrane</keyword>
<comment type="similarity">
    <text evidence="1">Belongs to the ABC transporter superfamily. ABCD family. Peroxisomal fatty acyl CoA transporter (TC 3.A.1.203) subfamily.</text>
</comment>
<dbReference type="GO" id="GO:0003677">
    <property type="term" value="F:DNA binding"/>
    <property type="evidence" value="ECO:0007669"/>
    <property type="project" value="InterPro"/>
</dbReference>
<evidence type="ECO:0000259" key="9">
    <source>
        <dbReference type="PROSITE" id="PS50878"/>
    </source>
</evidence>
<dbReference type="Pfam" id="PF13966">
    <property type="entry name" value="zf-RVT"/>
    <property type="match status" value="1"/>
</dbReference>
<evidence type="ECO:0008006" key="13">
    <source>
        <dbReference type="Google" id="ProtNLM"/>
    </source>
</evidence>
<dbReference type="Pfam" id="PF06472">
    <property type="entry name" value="ABC_membrane_2"/>
    <property type="match status" value="3"/>
</dbReference>
<dbReference type="InterPro" id="IPR005135">
    <property type="entry name" value="Endo/exonuclease/phosphatase"/>
</dbReference>
<dbReference type="InterPro" id="IPR026960">
    <property type="entry name" value="RVT-Znf"/>
</dbReference>
<dbReference type="GO" id="GO:0007031">
    <property type="term" value="P:peroxisome organization"/>
    <property type="evidence" value="ECO:0007669"/>
    <property type="project" value="TreeGrafter"/>
</dbReference>
<dbReference type="Pfam" id="PF00078">
    <property type="entry name" value="RVT_1"/>
    <property type="match status" value="1"/>
</dbReference>
<dbReference type="SUPFAM" id="SSF56672">
    <property type="entry name" value="DNA/RNA polymerases"/>
    <property type="match status" value="1"/>
</dbReference>
<keyword evidence="4" id="KW-0547">Nucleotide-binding</keyword>
<evidence type="ECO:0000256" key="4">
    <source>
        <dbReference type="ARBA" id="ARBA00022741"/>
    </source>
</evidence>
<keyword evidence="3 8" id="KW-0812">Transmembrane</keyword>
<dbReference type="SMART" id="SM00382">
    <property type="entry name" value="AAA"/>
    <property type="match status" value="2"/>
</dbReference>
<dbReference type="CDD" id="cd03223">
    <property type="entry name" value="ABCD_peroxisomal_ALDP"/>
    <property type="match status" value="2"/>
</dbReference>
<dbReference type="SUPFAM" id="SSF52540">
    <property type="entry name" value="P-loop containing nucleoside triphosphate hydrolases"/>
    <property type="match status" value="2"/>
</dbReference>